<dbReference type="EMBL" id="BMAW01132853">
    <property type="protein sequence ID" value="GFU45687.1"/>
    <property type="molecule type" value="Genomic_DNA"/>
</dbReference>
<proteinExistence type="predicted"/>
<dbReference type="Proteomes" id="UP000887013">
    <property type="component" value="Unassembled WGS sequence"/>
</dbReference>
<feature type="compositionally biased region" description="Low complexity" evidence="1">
    <location>
        <begin position="43"/>
        <end position="55"/>
    </location>
</feature>
<feature type="region of interest" description="Disordered" evidence="1">
    <location>
        <begin position="1"/>
        <end position="226"/>
    </location>
</feature>
<organism evidence="2 3">
    <name type="scientific">Nephila pilipes</name>
    <name type="common">Giant wood spider</name>
    <name type="synonym">Nephila maculata</name>
    <dbReference type="NCBI Taxonomy" id="299642"/>
    <lineage>
        <taxon>Eukaryota</taxon>
        <taxon>Metazoa</taxon>
        <taxon>Ecdysozoa</taxon>
        <taxon>Arthropoda</taxon>
        <taxon>Chelicerata</taxon>
        <taxon>Arachnida</taxon>
        <taxon>Araneae</taxon>
        <taxon>Araneomorphae</taxon>
        <taxon>Entelegynae</taxon>
        <taxon>Araneoidea</taxon>
        <taxon>Nephilidae</taxon>
        <taxon>Nephila</taxon>
    </lineage>
</organism>
<protein>
    <submittedName>
        <fullName evidence="2">Aggregate spidroin 2A variant 1</fullName>
    </submittedName>
</protein>
<keyword evidence="3" id="KW-1185">Reference proteome</keyword>
<feature type="compositionally biased region" description="Low complexity" evidence="1">
    <location>
        <begin position="206"/>
        <end position="216"/>
    </location>
</feature>
<dbReference type="AlphaFoldDB" id="A0A8X6UPT0"/>
<evidence type="ECO:0000313" key="2">
    <source>
        <dbReference type="EMBL" id="GFU45687.1"/>
    </source>
</evidence>
<dbReference type="Gene3D" id="1.10.10.1350">
    <property type="entry name" value="Spidroin domain, C-terminal domain"/>
    <property type="match status" value="1"/>
</dbReference>
<name>A0A8X6UPT0_NEPPI</name>
<reference evidence="2" key="1">
    <citation type="submission" date="2020-08" db="EMBL/GenBank/DDBJ databases">
        <title>Multicomponent nature underlies the extraordinary mechanical properties of spider dragline silk.</title>
        <authorList>
            <person name="Kono N."/>
            <person name="Nakamura H."/>
            <person name="Mori M."/>
            <person name="Yoshida Y."/>
            <person name="Ohtoshi R."/>
            <person name="Malay A.D."/>
            <person name="Moran D.A.P."/>
            <person name="Tomita M."/>
            <person name="Numata K."/>
            <person name="Arakawa K."/>
        </authorList>
    </citation>
    <scope>NUCLEOTIDE SEQUENCE</scope>
</reference>
<dbReference type="OrthoDB" id="6435612at2759"/>
<feature type="compositionally biased region" description="Low complexity" evidence="1">
    <location>
        <begin position="97"/>
        <end position="169"/>
    </location>
</feature>
<evidence type="ECO:0000313" key="3">
    <source>
        <dbReference type="Proteomes" id="UP000887013"/>
    </source>
</evidence>
<gene>
    <name evidence="2" type="primary">AgSp2A1</name>
    <name evidence="2" type="ORF">NPIL_800111</name>
</gene>
<sequence length="450" mass="46917">NIPQPGGKPIQVIKARPGTTPGVVTGPDHKVSKIVLPPGPGTTPGIIPGPNGKPIQITQAGPGMTPGAVTGPDQQVTKIVLPSTPSPKQPGQQTLSPQPNAPGQNPQGQTPQGQPQQPGLQTPGPQPKAPGQKPQGQPQQPGQQSPISQPNSPGETPQGLPQQPGLQTPSPQPNTSGQNPQAEPQQPGLQTPAPQLIAPGQNQQNPSLIPSSLPSPIYVPQPSGQPIRIVKGKPGTTPGALTGPDHKISQIVLPSGPGITPGNVPDPNGRPINVQPVSPGTTPGVVLGPNQQVKTVFVPSPGNFPQYPGQNPSGLSPQFGNNGLSFQPHLPNSNGNIFSTLPNFQRIFRHALTNGNERIPSLITAVLQSKGQSPDTLNLREFIRGLSAVFGVMRYENDSLSYSELYVELLMETLISALEVIRSTDSTCIAQPTTIGGIPKYINAFYDILI</sequence>
<feature type="non-terminal residue" evidence="2">
    <location>
        <position position="1"/>
    </location>
</feature>
<accession>A0A8X6UPT0</accession>
<evidence type="ECO:0000256" key="1">
    <source>
        <dbReference type="SAM" id="MobiDB-lite"/>
    </source>
</evidence>
<comment type="caution">
    <text evidence="2">The sequence shown here is derived from an EMBL/GenBank/DDBJ whole genome shotgun (WGS) entry which is preliminary data.</text>
</comment>
<feature type="compositionally biased region" description="Polar residues" evidence="1">
    <location>
        <begin position="174"/>
        <end position="193"/>
    </location>
</feature>
<dbReference type="InterPro" id="IPR038542">
    <property type="entry name" value="Spidroin_C_sf"/>
</dbReference>